<reference evidence="1" key="1">
    <citation type="submission" date="2019-11" db="EMBL/GenBank/DDBJ databases">
        <authorList>
            <person name="Feng L."/>
        </authorList>
    </citation>
    <scope>NUCLEOTIDE SEQUENCE</scope>
    <source>
        <strain evidence="1">PgorbachiiLFYP46</strain>
    </source>
</reference>
<evidence type="ECO:0000313" key="1">
    <source>
        <dbReference type="EMBL" id="VYU14528.1"/>
    </source>
</evidence>
<name>A0A6N3CHM3_9FIRM</name>
<evidence type="ECO:0008006" key="2">
    <source>
        <dbReference type="Google" id="ProtNLM"/>
    </source>
</evidence>
<accession>A0A6N3CHM3</accession>
<dbReference type="PANTHER" id="PTHR43169">
    <property type="entry name" value="EXSB FAMILY PROTEIN"/>
    <property type="match status" value="1"/>
</dbReference>
<dbReference type="EMBL" id="CACRUP010000022">
    <property type="protein sequence ID" value="VYU14528.1"/>
    <property type="molecule type" value="Genomic_DNA"/>
</dbReference>
<organism evidence="1">
    <name type="scientific">Peptoniphilus gorbachii</name>
    <dbReference type="NCBI Taxonomy" id="411567"/>
    <lineage>
        <taxon>Bacteria</taxon>
        <taxon>Bacillati</taxon>
        <taxon>Bacillota</taxon>
        <taxon>Tissierellia</taxon>
        <taxon>Tissierellales</taxon>
        <taxon>Peptoniphilaceae</taxon>
        <taxon>Peptoniphilus</taxon>
    </lineage>
</organism>
<gene>
    <name evidence="1" type="ORF">PGLFYP46_00350</name>
</gene>
<sequence>MKNLKTCKCCGLTECKDVITIDGSGICNICNEYKNMTLDKGSTGFDSLPSNKKKDILYKKIDKHVKKCKNSKYNCVVAVSGGKDSLMTLYVAKNKLGLNPIGFFIDNGFALDEMRENIDNASKILGIDIVTYKTDMIKEIFTILLKSKKPIYYCRVCHLLIDLYVKSFCKDNEITLLLGGYTKGQTYINKKELFWIYDISDENTLKVLSDFEQYEQLSNMIKNPLAYFAKNFRDIEQISPFKYMDYNEDEIIEFLKKSINFKVPKHSWPRNSTNCEFNYLSQYLARKQFGYSQHETEMATLVRENEMSIENAKKILSTPITNRDIENILEKLNITKADICI</sequence>
<dbReference type="RefSeq" id="WP_071126443.1">
    <property type="nucleotide sequence ID" value="NZ_CACRUP010000022.1"/>
</dbReference>
<dbReference type="Gene3D" id="3.40.50.620">
    <property type="entry name" value="HUPs"/>
    <property type="match status" value="1"/>
</dbReference>
<dbReference type="InterPro" id="IPR052188">
    <property type="entry name" value="Ni-pincer_cofactor_biosynth"/>
</dbReference>
<dbReference type="PANTHER" id="PTHR43169:SF3">
    <property type="entry name" value="ATPASE, PP-LOOP SUPERFAMILY-RELATED"/>
    <property type="match status" value="1"/>
</dbReference>
<dbReference type="AlphaFoldDB" id="A0A6N3CHM3"/>
<dbReference type="SUPFAM" id="SSF52402">
    <property type="entry name" value="Adenine nucleotide alpha hydrolases-like"/>
    <property type="match status" value="1"/>
</dbReference>
<dbReference type="InterPro" id="IPR014729">
    <property type="entry name" value="Rossmann-like_a/b/a_fold"/>
</dbReference>
<protein>
    <recommendedName>
        <fullName evidence="2">Phosphoadenosine phosphosulphate reductase domain-containing protein</fullName>
    </recommendedName>
</protein>
<proteinExistence type="predicted"/>